<evidence type="ECO:0000256" key="1">
    <source>
        <dbReference type="ARBA" id="ARBA00004442"/>
    </source>
</evidence>
<organism evidence="9 10">
    <name type="scientific">Runella rosea</name>
    <dbReference type="NCBI Taxonomy" id="2259595"/>
    <lineage>
        <taxon>Bacteria</taxon>
        <taxon>Pseudomonadati</taxon>
        <taxon>Bacteroidota</taxon>
        <taxon>Cytophagia</taxon>
        <taxon>Cytophagales</taxon>
        <taxon>Spirosomataceae</taxon>
        <taxon>Runella</taxon>
    </lineage>
</organism>
<dbReference type="GO" id="GO:0015288">
    <property type="term" value="F:porin activity"/>
    <property type="evidence" value="ECO:0007669"/>
    <property type="project" value="TreeGrafter"/>
</dbReference>
<dbReference type="GO" id="GO:0009279">
    <property type="term" value="C:cell outer membrane"/>
    <property type="evidence" value="ECO:0007669"/>
    <property type="project" value="UniProtKB-SubCell"/>
</dbReference>
<dbReference type="PANTHER" id="PTHR30026">
    <property type="entry name" value="OUTER MEMBRANE PROTEIN TOLC"/>
    <property type="match status" value="1"/>
</dbReference>
<dbReference type="EMBL" id="CP030850">
    <property type="protein sequence ID" value="AXE17939.1"/>
    <property type="molecule type" value="Genomic_DNA"/>
</dbReference>
<keyword evidence="7" id="KW-0998">Cell outer membrane</keyword>
<dbReference type="PANTHER" id="PTHR30026:SF20">
    <property type="entry name" value="OUTER MEMBRANE PROTEIN TOLC"/>
    <property type="match status" value="1"/>
</dbReference>
<dbReference type="OrthoDB" id="976750at2"/>
<proteinExistence type="inferred from homology"/>
<dbReference type="AlphaFoldDB" id="A0A344TH18"/>
<comment type="similarity">
    <text evidence="2">Belongs to the outer membrane factor (OMF) (TC 1.B.17) family.</text>
</comment>
<dbReference type="GO" id="GO:0015562">
    <property type="term" value="F:efflux transmembrane transporter activity"/>
    <property type="evidence" value="ECO:0007669"/>
    <property type="project" value="InterPro"/>
</dbReference>
<keyword evidence="5" id="KW-0812">Transmembrane</keyword>
<keyword evidence="4" id="KW-1134">Transmembrane beta strand</keyword>
<evidence type="ECO:0000313" key="10">
    <source>
        <dbReference type="Proteomes" id="UP000251993"/>
    </source>
</evidence>
<evidence type="ECO:0000256" key="5">
    <source>
        <dbReference type="ARBA" id="ARBA00022692"/>
    </source>
</evidence>
<evidence type="ECO:0000256" key="6">
    <source>
        <dbReference type="ARBA" id="ARBA00023136"/>
    </source>
</evidence>
<evidence type="ECO:0000256" key="7">
    <source>
        <dbReference type="ARBA" id="ARBA00023237"/>
    </source>
</evidence>
<dbReference type="Proteomes" id="UP000251993">
    <property type="component" value="Chromosome"/>
</dbReference>
<protein>
    <submittedName>
        <fullName evidence="9">Transporter</fullName>
    </submittedName>
</protein>
<name>A0A344TH18_9BACT</name>
<gene>
    <name evidence="9" type="ORF">DR864_09425</name>
</gene>
<reference evidence="9 10" key="1">
    <citation type="submission" date="2018-07" db="EMBL/GenBank/DDBJ databases">
        <title>Genome sequencing of Runella.</title>
        <authorList>
            <person name="Baek M.-G."/>
            <person name="Yi H."/>
        </authorList>
    </citation>
    <scope>NUCLEOTIDE SEQUENCE [LARGE SCALE GENOMIC DNA]</scope>
    <source>
        <strain evidence="9 10">HYN0085</strain>
    </source>
</reference>
<sequence length="421" mass="47754">MRSFILYIGLLLVLNHIGHAQTPLSLEDCYRQAEMHSPLAAQTRLIQEATELQIKILSSNYVPQSRLNGQATWQSDVTSLPIKLPNFEISPPPKDQYKLTLDVTQTIWDGGVIQKQKAVALANQQAEQQKVAVDLYQIREQVSNLFFGALFAERQLRNFEILQKELRAKLTKTQASVQNGIAIRSNVLSLEARLLEIEQQMLETQKRRIAALEGLSLLTGTAIDTNTQLVGTRIETQNSEIVRPELRLFDAQKQTFTVNEQIIKAKNAPKLSAFATGGYGRPGLNFLATNFQTYFIGGIQLQIPLTHWYTKSQGMEIRQLRANQQRVERQRESFLLATQVRLANQRREVERLQALVESDRKLIDIRSTIRKASESQLDNGIITASDYLTEVNNEDTARQNQILHEVQLLQAQNNLRLTAGN</sequence>
<dbReference type="Pfam" id="PF02321">
    <property type="entry name" value="OEP"/>
    <property type="match status" value="1"/>
</dbReference>
<keyword evidence="6" id="KW-0472">Membrane</keyword>
<dbReference type="Gene3D" id="1.20.1600.10">
    <property type="entry name" value="Outer membrane efflux proteins (OEP)"/>
    <property type="match status" value="1"/>
</dbReference>
<dbReference type="InterPro" id="IPR051906">
    <property type="entry name" value="TolC-like"/>
</dbReference>
<keyword evidence="3" id="KW-0813">Transport</keyword>
<evidence type="ECO:0000256" key="2">
    <source>
        <dbReference type="ARBA" id="ARBA00007613"/>
    </source>
</evidence>
<keyword evidence="10" id="KW-1185">Reference proteome</keyword>
<feature type="coiled-coil region" evidence="8">
    <location>
        <begin position="187"/>
        <end position="215"/>
    </location>
</feature>
<evidence type="ECO:0000313" key="9">
    <source>
        <dbReference type="EMBL" id="AXE17939.1"/>
    </source>
</evidence>
<comment type="subcellular location">
    <subcellularLocation>
        <location evidence="1">Cell outer membrane</location>
    </subcellularLocation>
</comment>
<dbReference type="InterPro" id="IPR003423">
    <property type="entry name" value="OMP_efflux"/>
</dbReference>
<dbReference type="GO" id="GO:1990281">
    <property type="term" value="C:efflux pump complex"/>
    <property type="evidence" value="ECO:0007669"/>
    <property type="project" value="TreeGrafter"/>
</dbReference>
<feature type="coiled-coil region" evidence="8">
    <location>
        <begin position="335"/>
        <end position="362"/>
    </location>
</feature>
<keyword evidence="8" id="KW-0175">Coiled coil</keyword>
<dbReference type="KEGG" id="run:DR864_09425"/>
<dbReference type="RefSeq" id="WP_114066724.1">
    <property type="nucleotide sequence ID" value="NZ_CP030850.1"/>
</dbReference>
<accession>A0A344TH18</accession>
<evidence type="ECO:0000256" key="3">
    <source>
        <dbReference type="ARBA" id="ARBA00022448"/>
    </source>
</evidence>
<evidence type="ECO:0000256" key="8">
    <source>
        <dbReference type="SAM" id="Coils"/>
    </source>
</evidence>
<evidence type="ECO:0000256" key="4">
    <source>
        <dbReference type="ARBA" id="ARBA00022452"/>
    </source>
</evidence>
<dbReference type="SUPFAM" id="SSF56954">
    <property type="entry name" value="Outer membrane efflux proteins (OEP)"/>
    <property type="match status" value="1"/>
</dbReference>